<dbReference type="RefSeq" id="WP_244742869.1">
    <property type="nucleotide sequence ID" value="NZ_CP095071.1"/>
</dbReference>
<dbReference type="InterPro" id="IPR043749">
    <property type="entry name" value="DUF5694"/>
</dbReference>
<sequence length="84" mass="10083">MNSEESVEKLEKIYLSSVTITDDKGRKTGFDFLNKWMERELMIFNNVLDVSDSYDRILLIIGSDHLWMLRRLFEGKWLESYQPF</sequence>
<evidence type="ECO:0000313" key="2">
    <source>
        <dbReference type="Proteomes" id="UP000831537"/>
    </source>
</evidence>
<evidence type="ECO:0000313" key="1">
    <source>
        <dbReference type="EMBL" id="UOQ84720.1"/>
    </source>
</evidence>
<name>A0ABY4GKM5_9BACI</name>
<gene>
    <name evidence="1" type="ORF">MUN87_18990</name>
</gene>
<dbReference type="EMBL" id="CP095071">
    <property type="protein sequence ID" value="UOQ84720.1"/>
    <property type="molecule type" value="Genomic_DNA"/>
</dbReference>
<proteinExistence type="predicted"/>
<dbReference type="Proteomes" id="UP000831537">
    <property type="component" value="Chromosome"/>
</dbReference>
<organism evidence="1 2">
    <name type="scientific">Gracilibacillus salinarum</name>
    <dbReference type="NCBI Taxonomy" id="2932255"/>
    <lineage>
        <taxon>Bacteria</taxon>
        <taxon>Bacillati</taxon>
        <taxon>Bacillota</taxon>
        <taxon>Bacilli</taxon>
        <taxon>Bacillales</taxon>
        <taxon>Bacillaceae</taxon>
        <taxon>Gracilibacillus</taxon>
    </lineage>
</organism>
<protein>
    <submittedName>
        <fullName evidence="1">DUF5694 domain-containing protein</fullName>
    </submittedName>
</protein>
<keyword evidence="2" id="KW-1185">Reference proteome</keyword>
<accession>A0ABY4GKM5</accession>
<dbReference type="Pfam" id="PF18950">
    <property type="entry name" value="DUF5694"/>
    <property type="match status" value="1"/>
</dbReference>
<reference evidence="1 2" key="1">
    <citation type="submission" date="2022-04" db="EMBL/GenBank/DDBJ databases">
        <title>Gracilibacillus sp. isolated from saltern.</title>
        <authorList>
            <person name="Won M."/>
            <person name="Lee C.-M."/>
            <person name="Woen H.-Y."/>
            <person name="Kwon S.-W."/>
        </authorList>
    </citation>
    <scope>NUCLEOTIDE SEQUENCE [LARGE SCALE GENOMIC DNA]</scope>
    <source>
        <strain evidence="1 2">SSPM10-3</strain>
    </source>
</reference>